<dbReference type="GO" id="GO:0005525">
    <property type="term" value="F:GTP binding"/>
    <property type="evidence" value="ECO:0007669"/>
    <property type="project" value="InterPro"/>
</dbReference>
<dbReference type="SMART" id="SM00175">
    <property type="entry name" value="RAB"/>
    <property type="match status" value="1"/>
</dbReference>
<dbReference type="Proteomes" id="UP000094065">
    <property type="component" value="Unassembled WGS sequence"/>
</dbReference>
<protein>
    <submittedName>
        <fullName evidence="3">Uncharacterized protein</fullName>
    </submittedName>
</protein>
<keyword evidence="4" id="KW-1185">Reference proteome</keyword>
<dbReference type="EMBL" id="AWGJ01000005">
    <property type="protein sequence ID" value="ODN79673.1"/>
    <property type="molecule type" value="Genomic_DNA"/>
</dbReference>
<gene>
    <name evidence="3" type="ORF">L202_03606</name>
</gene>
<name>A0A1E3HTN5_9TREE</name>
<dbReference type="InterPro" id="IPR027417">
    <property type="entry name" value="P-loop_NTPase"/>
</dbReference>
<dbReference type="PROSITE" id="PS51421">
    <property type="entry name" value="RAS"/>
    <property type="match status" value="1"/>
</dbReference>
<dbReference type="SMART" id="SM00174">
    <property type="entry name" value="RHO"/>
    <property type="match status" value="1"/>
</dbReference>
<dbReference type="RefSeq" id="XP_018994519.1">
    <property type="nucleotide sequence ID" value="XM_019137493.1"/>
</dbReference>
<dbReference type="STRING" id="1295533.A0A1E3HTN5"/>
<keyword evidence="1" id="KW-0547">Nucleotide-binding</keyword>
<dbReference type="FunFam" id="3.40.50.300:FF:001447">
    <property type="entry name" value="Ras-related protein Rab-1B"/>
    <property type="match status" value="1"/>
</dbReference>
<feature type="compositionally biased region" description="Low complexity" evidence="2">
    <location>
        <begin position="566"/>
        <end position="582"/>
    </location>
</feature>
<feature type="compositionally biased region" description="Polar residues" evidence="2">
    <location>
        <begin position="588"/>
        <end position="611"/>
    </location>
</feature>
<dbReference type="PRINTS" id="PR00449">
    <property type="entry name" value="RASTRNSFRMNG"/>
</dbReference>
<evidence type="ECO:0000256" key="1">
    <source>
        <dbReference type="ARBA" id="ARBA00022741"/>
    </source>
</evidence>
<dbReference type="EMBL" id="AWGJ01000005">
    <property type="protein sequence ID" value="ODN79672.1"/>
    <property type="molecule type" value="Genomic_DNA"/>
</dbReference>
<feature type="compositionally biased region" description="Low complexity" evidence="2">
    <location>
        <begin position="208"/>
        <end position="218"/>
    </location>
</feature>
<feature type="compositionally biased region" description="Pro residues" evidence="2">
    <location>
        <begin position="84"/>
        <end position="95"/>
    </location>
</feature>
<feature type="compositionally biased region" description="Pro residues" evidence="2">
    <location>
        <begin position="455"/>
        <end position="471"/>
    </location>
</feature>
<feature type="compositionally biased region" description="Low complexity" evidence="2">
    <location>
        <begin position="96"/>
        <end position="106"/>
    </location>
</feature>
<feature type="compositionally biased region" description="Low complexity" evidence="2">
    <location>
        <begin position="652"/>
        <end position="670"/>
    </location>
</feature>
<feature type="compositionally biased region" description="Pro residues" evidence="2">
    <location>
        <begin position="107"/>
        <end position="118"/>
    </location>
</feature>
<evidence type="ECO:0000313" key="3">
    <source>
        <dbReference type="EMBL" id="ODN79672.1"/>
    </source>
</evidence>
<dbReference type="InterPro" id="IPR005225">
    <property type="entry name" value="Small_GTP-bd"/>
</dbReference>
<proteinExistence type="predicted"/>
<feature type="region of interest" description="Disordered" evidence="2">
    <location>
        <begin position="647"/>
        <end position="712"/>
    </location>
</feature>
<dbReference type="SMART" id="SM00173">
    <property type="entry name" value="RAS"/>
    <property type="match status" value="1"/>
</dbReference>
<dbReference type="RefSeq" id="XP_018994520.1">
    <property type="nucleotide sequence ID" value="XM_019137494.1"/>
</dbReference>
<feature type="region of interest" description="Disordered" evidence="2">
    <location>
        <begin position="748"/>
        <end position="784"/>
    </location>
</feature>
<dbReference type="GO" id="GO:0003924">
    <property type="term" value="F:GTPase activity"/>
    <property type="evidence" value="ECO:0007669"/>
    <property type="project" value="InterPro"/>
</dbReference>
<accession>A0A1E3HTN5</accession>
<evidence type="ECO:0000313" key="4">
    <source>
        <dbReference type="Proteomes" id="UP000094065"/>
    </source>
</evidence>
<reference evidence="3 4" key="1">
    <citation type="submission" date="2016-06" db="EMBL/GenBank/DDBJ databases">
        <title>Evolution of pathogenesis and genome organization in the Tremellales.</title>
        <authorList>
            <person name="Cuomo C."/>
            <person name="Litvintseva A."/>
            <person name="Heitman J."/>
            <person name="Chen Y."/>
            <person name="Sun S."/>
            <person name="Springer D."/>
            <person name="Dromer F."/>
            <person name="Young S."/>
            <person name="Zeng Q."/>
            <person name="Chapman S."/>
            <person name="Gujja S."/>
            <person name="Saif S."/>
            <person name="Birren B."/>
        </authorList>
    </citation>
    <scope>NUCLEOTIDE SEQUENCE [LARGE SCALE GENOMIC DNA]</scope>
    <source>
        <strain evidence="3 4">CBS 6039</strain>
    </source>
</reference>
<dbReference type="Pfam" id="PF00071">
    <property type="entry name" value="Ras"/>
    <property type="match status" value="1"/>
</dbReference>
<dbReference type="PROSITE" id="PS51419">
    <property type="entry name" value="RAB"/>
    <property type="match status" value="1"/>
</dbReference>
<dbReference type="OrthoDB" id="26525at2759"/>
<sequence>MSVVAAPLLHQPFSDTELYTSQGGSVNLPPVPSHLLPISVPSPSVPFPTFQQRHTSPYPMAEQHSFSALGPSDAESSTSSVNVVPPPAPRFPPANLPAVTPDLHPNPQTPLPPTPESSPPTNKVLGPTMMIKLAPPADDEYEYGQVDVEARRALEDLSGSQHSRESSGSTSTTPRRIPAISVNTAQAIPRELQRTPSPRIRNASAGLSSEPMSKSVSSEGKPPRPKSMGAPPRPRRTQTAHGHPQATRMAESRSADSRAKLIVNNAIRSTSYGASGTGGSNSAARSINDTGVHVVPGKKSNAGDMAPPDLGGPEGLEAKVVLLGSQGVGKTSLILRYTTRAFSATPAPATIGSSLHTRKLVHSGVRVKLQIWDTAGQERFRSMAPIYYRGAHVCVLVYDIADWQSFQDVRSWLEELGKSVPKETVIFVVGAKTDLEAKRQISPEVAKETIRSWIKPPPPERIPPRLQPPPQRSLFRTSTAGSRLDSPAPTPHTAPARPHSYIAYTPESRSAPIPVSRSNSGGPSVPFPSARSIPSSPKKGKATERGDVSEKRSRRHSAKPFPVKISTSTTSPNLSNLASSPTRLEFPSLQSPSRPTSATFTEPISPNLSGSSRHKASNSRFSISGISEVLGLGRTVSMSGAVHSLQELAEAPSSPNPLESSISSPSTSPNDPSPPRVRTESSPLFPSYDPARLKGPRRSDEWARSGWRMGEGPGAAEALGEFGAGVRRKESEELLGVAAMNRSLPALGNGGYKMPTSSASTGAQGRGRGGSLGRDPRLLGETEEKEDGWGVDVEGVRLGECSAATGDGIEALFKAISSILVERKDKIERERMLKHKHSVILVDPAANTSSSKKEKAGCCV</sequence>
<dbReference type="Gene3D" id="3.40.50.300">
    <property type="entry name" value="P-loop containing nucleotide triphosphate hydrolases"/>
    <property type="match status" value="1"/>
</dbReference>
<comment type="caution">
    <text evidence="3">The sequence shown here is derived from an EMBL/GenBank/DDBJ whole genome shotgun (WGS) entry which is preliminary data.</text>
</comment>
<organism evidence="3 4">
    <name type="scientific">Cryptococcus amylolentus CBS 6039</name>
    <dbReference type="NCBI Taxonomy" id="1295533"/>
    <lineage>
        <taxon>Eukaryota</taxon>
        <taxon>Fungi</taxon>
        <taxon>Dikarya</taxon>
        <taxon>Basidiomycota</taxon>
        <taxon>Agaricomycotina</taxon>
        <taxon>Tremellomycetes</taxon>
        <taxon>Tremellales</taxon>
        <taxon>Cryptococcaceae</taxon>
        <taxon>Cryptococcus</taxon>
    </lineage>
</organism>
<dbReference type="InterPro" id="IPR001806">
    <property type="entry name" value="Small_GTPase"/>
</dbReference>
<feature type="region of interest" description="Disordered" evidence="2">
    <location>
        <begin position="155"/>
        <end position="257"/>
    </location>
</feature>
<evidence type="ECO:0000256" key="2">
    <source>
        <dbReference type="SAM" id="MobiDB-lite"/>
    </source>
</evidence>
<dbReference type="NCBIfam" id="TIGR00231">
    <property type="entry name" value="small_GTP"/>
    <property type="match status" value="1"/>
</dbReference>
<feature type="region of interest" description="Disordered" evidence="2">
    <location>
        <begin position="62"/>
        <end position="126"/>
    </location>
</feature>
<dbReference type="PANTHER" id="PTHR47978">
    <property type="match status" value="1"/>
</dbReference>
<feature type="region of interest" description="Disordered" evidence="2">
    <location>
        <begin position="446"/>
        <end position="618"/>
    </location>
</feature>
<feature type="compositionally biased region" description="Basic and acidic residues" evidence="2">
    <location>
        <begin position="541"/>
        <end position="551"/>
    </location>
</feature>
<dbReference type="AlphaFoldDB" id="A0A1E3HTN5"/>
<dbReference type="GeneID" id="30154915"/>
<dbReference type="CDD" id="cd00154">
    <property type="entry name" value="Rab"/>
    <property type="match status" value="1"/>
</dbReference>
<dbReference type="SUPFAM" id="SSF52540">
    <property type="entry name" value="P-loop containing nucleoside triphosphate hydrolases"/>
    <property type="match status" value="1"/>
</dbReference>
<feature type="compositionally biased region" description="Low complexity" evidence="2">
    <location>
        <begin position="158"/>
        <end position="176"/>
    </location>
</feature>